<reference evidence="3" key="1">
    <citation type="submission" date="2016-10" db="EMBL/GenBank/DDBJ databases">
        <authorList>
            <person name="Varghese N."/>
            <person name="Submissions S."/>
        </authorList>
    </citation>
    <scope>NUCLEOTIDE SEQUENCE [LARGE SCALE GENOMIC DNA]</scope>
    <source>
        <strain evidence="3">CGMCC 4.3568</strain>
    </source>
</reference>
<evidence type="ECO:0000313" key="3">
    <source>
        <dbReference type="Proteomes" id="UP000243799"/>
    </source>
</evidence>
<dbReference type="AlphaFoldDB" id="A0A1I1CIK6"/>
<proteinExistence type="predicted"/>
<evidence type="ECO:0000313" key="2">
    <source>
        <dbReference type="EMBL" id="SFB61882.1"/>
    </source>
</evidence>
<evidence type="ECO:0000256" key="1">
    <source>
        <dbReference type="SAM" id="SignalP"/>
    </source>
</evidence>
<organism evidence="2 3">
    <name type="scientific">Amycolatopsis marina</name>
    <dbReference type="NCBI Taxonomy" id="490629"/>
    <lineage>
        <taxon>Bacteria</taxon>
        <taxon>Bacillati</taxon>
        <taxon>Actinomycetota</taxon>
        <taxon>Actinomycetes</taxon>
        <taxon>Pseudonocardiales</taxon>
        <taxon>Pseudonocardiaceae</taxon>
        <taxon>Amycolatopsis</taxon>
    </lineage>
</organism>
<protein>
    <submittedName>
        <fullName evidence="2">Uncharacterized protein</fullName>
    </submittedName>
</protein>
<dbReference type="EMBL" id="FOKG01000029">
    <property type="protein sequence ID" value="SFB61882.1"/>
    <property type="molecule type" value="Genomic_DNA"/>
</dbReference>
<name>A0A1I1CIK6_9PSEU</name>
<keyword evidence="1" id="KW-0732">Signal</keyword>
<feature type="signal peptide" evidence="1">
    <location>
        <begin position="1"/>
        <end position="29"/>
    </location>
</feature>
<sequence length="231" mass="24776">MTKRHLRRALAALAGASLIATTAAVPAIAQQPSGFDFTACPAIPAGADPAKWRCEVLISTGTLSFGRIRELPLREMRLTFAEGTLDGRFAQVFGSLEAEPTPLPGAPRTTVQLRYAGYSDFESNDERKGEIDLALRVRGPLLAPGCTIGEEQNPIHSEIQQVGPTEVISADPPVLRFTSVDEQLAVPAARHCGRLGRSLNRWLDLPASSGENVLRQTTHVGLRPYTAISAG</sequence>
<keyword evidence="3" id="KW-1185">Reference proteome</keyword>
<dbReference type="Proteomes" id="UP000243799">
    <property type="component" value="Unassembled WGS sequence"/>
</dbReference>
<dbReference type="RefSeq" id="WP_245788908.1">
    <property type="nucleotide sequence ID" value="NZ_FOKG01000029.1"/>
</dbReference>
<gene>
    <name evidence="2" type="ORF">SAMN05216266_12924</name>
</gene>
<feature type="chain" id="PRO_5017439047" evidence="1">
    <location>
        <begin position="30"/>
        <end position="231"/>
    </location>
</feature>
<accession>A0A1I1CIK6</accession>